<evidence type="ECO:0000313" key="7">
    <source>
        <dbReference type="Proteomes" id="UP001595453"/>
    </source>
</evidence>
<dbReference type="Gene3D" id="2.60.120.10">
    <property type="entry name" value="Jelly Rolls"/>
    <property type="match status" value="1"/>
</dbReference>
<evidence type="ECO:0000313" key="6">
    <source>
        <dbReference type="EMBL" id="MFC3034231.1"/>
    </source>
</evidence>
<dbReference type="Proteomes" id="UP001595453">
    <property type="component" value="Unassembled WGS sequence"/>
</dbReference>
<dbReference type="PANTHER" id="PTHR21047">
    <property type="entry name" value="DTDP-6-DEOXY-D-GLUCOSE-3,5 EPIMERASE"/>
    <property type="match status" value="1"/>
</dbReference>
<dbReference type="Pfam" id="PF00908">
    <property type="entry name" value="dTDP_sugar_isom"/>
    <property type="match status" value="1"/>
</dbReference>
<gene>
    <name evidence="6" type="primary">rfbC</name>
    <name evidence="6" type="ORF">ACFOEE_17120</name>
</gene>
<comment type="caution">
    <text evidence="6">The sequence shown here is derived from an EMBL/GenBank/DDBJ whole genome shotgun (WGS) entry which is preliminary data.</text>
</comment>
<evidence type="ECO:0000256" key="3">
    <source>
        <dbReference type="ARBA" id="ARBA00012098"/>
    </source>
</evidence>
<protein>
    <recommendedName>
        <fullName evidence="4 5">dTDP-4-dehydrorhamnose 3,5-epimerase</fullName>
        <ecNumber evidence="3 5">5.1.3.13</ecNumber>
    </recommendedName>
    <alternativeName>
        <fullName evidence="5">Thymidine diphospho-4-keto-rhamnose 3,5-epimerase</fullName>
    </alternativeName>
</protein>
<evidence type="ECO:0000256" key="2">
    <source>
        <dbReference type="ARBA" id="ARBA00001997"/>
    </source>
</evidence>
<comment type="similarity">
    <text evidence="5">Belongs to the dTDP-4-dehydrorhamnose 3,5-epimerase family.</text>
</comment>
<name>A0ABV7CNY6_9GAMM</name>
<dbReference type="RefSeq" id="WP_377127131.1">
    <property type="nucleotide sequence ID" value="NZ_JBHRSD010000034.1"/>
</dbReference>
<comment type="catalytic activity">
    <reaction evidence="1 5">
        <text>dTDP-4-dehydro-6-deoxy-alpha-D-glucose = dTDP-4-dehydro-beta-L-rhamnose</text>
        <dbReference type="Rhea" id="RHEA:16969"/>
        <dbReference type="ChEBI" id="CHEBI:57649"/>
        <dbReference type="ChEBI" id="CHEBI:62830"/>
        <dbReference type="EC" id="5.1.3.13"/>
    </reaction>
</comment>
<evidence type="ECO:0000256" key="4">
    <source>
        <dbReference type="ARBA" id="ARBA00019595"/>
    </source>
</evidence>
<dbReference type="InterPro" id="IPR014710">
    <property type="entry name" value="RmlC-like_jellyroll"/>
</dbReference>
<sequence>MQVFDTALDGLKIIEPKVFADERGFFLETFQQQRYQELVSPLCQFVQDNYSRSKRGTLRGLHFQRCKPQGKLIRVTAGEIFDVVVDIRAGSVTFGHWEGHLLSAENKRQLWVPPGFAHGFLVLSEVADVEYKCTDYYDPRDEGAIRWNDADLAIDWPLQGVPCLSQKDAAAPWFRAL</sequence>
<dbReference type="SUPFAM" id="SSF51182">
    <property type="entry name" value="RmlC-like cupins"/>
    <property type="match status" value="1"/>
</dbReference>
<dbReference type="GO" id="GO:0008830">
    <property type="term" value="F:dTDP-4-dehydrorhamnose 3,5-epimerase activity"/>
    <property type="evidence" value="ECO:0007669"/>
    <property type="project" value="UniProtKB-EC"/>
</dbReference>
<dbReference type="InterPro" id="IPR000888">
    <property type="entry name" value="RmlC-like"/>
</dbReference>
<dbReference type="CDD" id="cd00438">
    <property type="entry name" value="cupin_RmlC"/>
    <property type="match status" value="1"/>
</dbReference>
<proteinExistence type="inferred from homology"/>
<keyword evidence="5 6" id="KW-0413">Isomerase</keyword>
<evidence type="ECO:0000256" key="5">
    <source>
        <dbReference type="RuleBase" id="RU364069"/>
    </source>
</evidence>
<dbReference type="EC" id="5.1.3.13" evidence="3 5"/>
<dbReference type="NCBIfam" id="TIGR01221">
    <property type="entry name" value="rmlC"/>
    <property type="match status" value="1"/>
</dbReference>
<reference evidence="7" key="1">
    <citation type="journal article" date="2019" name="Int. J. Syst. Evol. Microbiol.">
        <title>The Global Catalogue of Microorganisms (GCM) 10K type strain sequencing project: providing services to taxonomists for standard genome sequencing and annotation.</title>
        <authorList>
            <consortium name="The Broad Institute Genomics Platform"/>
            <consortium name="The Broad Institute Genome Sequencing Center for Infectious Disease"/>
            <person name="Wu L."/>
            <person name="Ma J."/>
        </authorList>
    </citation>
    <scope>NUCLEOTIDE SEQUENCE [LARGE SCALE GENOMIC DNA]</scope>
    <source>
        <strain evidence="7">KCTC 42730</strain>
    </source>
</reference>
<evidence type="ECO:0000256" key="1">
    <source>
        <dbReference type="ARBA" id="ARBA00001298"/>
    </source>
</evidence>
<comment type="pathway">
    <text evidence="5">Carbohydrate biosynthesis; dTDP-L-rhamnose biosynthesis.</text>
</comment>
<comment type="function">
    <text evidence="2 5">Catalyzes the epimerization of the C3' and C5'positions of dTDP-6-deoxy-D-xylo-4-hexulose, forming dTDP-6-deoxy-L-lyxo-4-hexulose.</text>
</comment>
<keyword evidence="7" id="KW-1185">Reference proteome</keyword>
<comment type="subunit">
    <text evidence="5">Homodimer.</text>
</comment>
<organism evidence="6 7">
    <name type="scientific">Pseudoalteromonas fenneropenaei</name>
    <dbReference type="NCBI Taxonomy" id="1737459"/>
    <lineage>
        <taxon>Bacteria</taxon>
        <taxon>Pseudomonadati</taxon>
        <taxon>Pseudomonadota</taxon>
        <taxon>Gammaproteobacteria</taxon>
        <taxon>Alteromonadales</taxon>
        <taxon>Pseudoalteromonadaceae</taxon>
        <taxon>Pseudoalteromonas</taxon>
    </lineage>
</organism>
<dbReference type="InterPro" id="IPR011051">
    <property type="entry name" value="RmlC_Cupin_sf"/>
</dbReference>
<dbReference type="PANTHER" id="PTHR21047:SF2">
    <property type="entry name" value="THYMIDINE DIPHOSPHO-4-KETO-RHAMNOSE 3,5-EPIMERASE"/>
    <property type="match status" value="1"/>
</dbReference>
<accession>A0ABV7CNY6</accession>
<dbReference type="EMBL" id="JBHRSD010000034">
    <property type="protein sequence ID" value="MFC3034231.1"/>
    <property type="molecule type" value="Genomic_DNA"/>
</dbReference>